<evidence type="ECO:0000256" key="1">
    <source>
        <dbReference type="ARBA" id="ARBA00001936"/>
    </source>
</evidence>
<evidence type="ECO:0000259" key="9">
    <source>
        <dbReference type="Pfam" id="PF07687"/>
    </source>
</evidence>
<dbReference type="Proteomes" id="UP000663508">
    <property type="component" value="Chromosome"/>
</dbReference>
<reference evidence="10" key="1">
    <citation type="submission" date="2020-11" db="EMBL/GenBank/DDBJ databases">
        <title>Complete genome sequence of a novel pathogenic Methylobacterium strain isolated from rice in Vietnam.</title>
        <authorList>
            <person name="Lai K."/>
            <person name="Okazaki S."/>
            <person name="Higashi K."/>
            <person name="Mori H."/>
            <person name="Toyoda A."/>
            <person name="Kurokawa K."/>
        </authorList>
    </citation>
    <scope>NUCLEOTIDE SEQUENCE</scope>
    <source>
        <strain evidence="10">VL1</strain>
    </source>
</reference>
<feature type="binding site" evidence="7">
    <location>
        <position position="100"/>
    </location>
    <ligand>
        <name>Zn(2+)</name>
        <dbReference type="ChEBI" id="CHEBI:29105"/>
        <label>2</label>
    </ligand>
</feature>
<dbReference type="InterPro" id="IPR001261">
    <property type="entry name" value="ArgE/DapE_CS"/>
</dbReference>
<dbReference type="GO" id="GO:0016813">
    <property type="term" value="F:hydrolase activity, acting on carbon-nitrogen (but not peptide) bonds, in linear amidines"/>
    <property type="evidence" value="ECO:0007669"/>
    <property type="project" value="InterPro"/>
</dbReference>
<dbReference type="NCBIfam" id="TIGR01879">
    <property type="entry name" value="hydantase"/>
    <property type="match status" value="1"/>
</dbReference>
<comment type="cofactor">
    <cofactor evidence="1">
        <name>Mn(2+)</name>
        <dbReference type="ChEBI" id="CHEBI:29035"/>
    </cofactor>
</comment>
<feature type="binding site" evidence="8">
    <location>
        <position position="283"/>
    </location>
    <ligand>
        <name>allantoate</name>
        <dbReference type="ChEBI" id="CHEBI:17536"/>
    </ligand>
</feature>
<evidence type="ECO:0000256" key="6">
    <source>
        <dbReference type="ARBA" id="ARBA00023211"/>
    </source>
</evidence>
<dbReference type="CDD" id="cd03884">
    <property type="entry name" value="M20_bAS"/>
    <property type="match status" value="1"/>
</dbReference>
<dbReference type="InterPro" id="IPR010158">
    <property type="entry name" value="Amidase_Cbmase"/>
</dbReference>
<evidence type="ECO:0000256" key="2">
    <source>
        <dbReference type="ARBA" id="ARBA00006153"/>
    </source>
</evidence>
<sequence>MQHDRPPAVSETPLGAAVMARLADLARFSADPDGLTRLYLTPAHAGAARQVAAWMEEAGMEVRLDAAATVVGRYEAATPGAPTLLIGSHIDTVRDAGRYDGNLGVVVGIAAVQALHEAGERLPFAVEVLAFGDEEGVRFPVTLTGSRALAGLVRPDFLDARDGDGITLAQALRDFGGDPDGLPGLARDPASVLGYLEVHIEQGPVLEAEDLPVGVVTAISGASRLVVTVEGRAGHAGTVPMALRRDALAAAAEMVLAIEAEATATPDLVATVGRIEVPRGAVNVIPALTRFSLDLRSPSDAVRHAALARLHAAFARIAERRGVAVGAASSYDEPAASCAPAFRDALAEGIARLGLRPLSLPSGAGHDGLALAGLCPIGMVFVRCAGGLSHSPAESAGEADVDVATRLLVDVLRHLRPESLRPESPRT</sequence>
<dbReference type="EMBL" id="AP024145">
    <property type="protein sequence ID" value="BCM85460.1"/>
    <property type="molecule type" value="Genomic_DNA"/>
</dbReference>
<dbReference type="SUPFAM" id="SSF53187">
    <property type="entry name" value="Zn-dependent exopeptidases"/>
    <property type="match status" value="1"/>
</dbReference>
<protein>
    <submittedName>
        <fullName evidence="10">Zn-dependent hydrolase</fullName>
    </submittedName>
</protein>
<feature type="binding site" evidence="8">
    <location>
        <position position="224"/>
    </location>
    <ligand>
        <name>allantoate</name>
        <dbReference type="ChEBI" id="CHEBI:17536"/>
    </ligand>
</feature>
<organism evidence="10 11">
    <name type="scientific">Methylobacterium indicum</name>
    <dbReference type="NCBI Taxonomy" id="1775910"/>
    <lineage>
        <taxon>Bacteria</taxon>
        <taxon>Pseudomonadati</taxon>
        <taxon>Pseudomonadota</taxon>
        <taxon>Alphaproteobacteria</taxon>
        <taxon>Hyphomicrobiales</taxon>
        <taxon>Methylobacteriaceae</taxon>
        <taxon>Methylobacterium</taxon>
    </lineage>
</organism>
<dbReference type="SUPFAM" id="SSF55031">
    <property type="entry name" value="Bacterial exopeptidase dimerisation domain"/>
    <property type="match status" value="1"/>
</dbReference>
<dbReference type="Gene3D" id="3.30.70.360">
    <property type="match status" value="1"/>
</dbReference>
<keyword evidence="7" id="KW-0862">Zinc</keyword>
<dbReference type="PANTHER" id="PTHR32494:SF19">
    <property type="entry name" value="ALLANTOATE DEIMINASE-RELATED"/>
    <property type="match status" value="1"/>
</dbReference>
<evidence type="ECO:0000313" key="11">
    <source>
        <dbReference type="Proteomes" id="UP000663508"/>
    </source>
</evidence>
<feature type="binding site" evidence="7">
    <location>
        <position position="199"/>
    </location>
    <ligand>
        <name>Zn(2+)</name>
        <dbReference type="ChEBI" id="CHEBI:29105"/>
        <label>1</label>
    </ligand>
</feature>
<dbReference type="KEGG" id="mind:mvi_39210"/>
<dbReference type="AlphaFoldDB" id="A0A8H9C8K2"/>
<keyword evidence="6" id="KW-0464">Manganese</keyword>
<evidence type="ECO:0000256" key="4">
    <source>
        <dbReference type="ARBA" id="ARBA00022723"/>
    </source>
</evidence>
<dbReference type="InterPro" id="IPR036264">
    <property type="entry name" value="Bact_exopeptidase_dim_dom"/>
</dbReference>
<dbReference type="NCBIfam" id="NF006775">
    <property type="entry name" value="PRK09290.2-5"/>
    <property type="match status" value="1"/>
</dbReference>
<evidence type="ECO:0000256" key="5">
    <source>
        <dbReference type="ARBA" id="ARBA00022801"/>
    </source>
</evidence>
<dbReference type="Pfam" id="PF01546">
    <property type="entry name" value="Peptidase_M20"/>
    <property type="match status" value="1"/>
</dbReference>
<dbReference type="RefSeq" id="WP_207178412.1">
    <property type="nucleotide sequence ID" value="NZ_AP024145.1"/>
</dbReference>
<dbReference type="PROSITE" id="PS00758">
    <property type="entry name" value="ARGE_DAPE_CPG2_1"/>
    <property type="match status" value="1"/>
</dbReference>
<proteinExistence type="inferred from homology"/>
<dbReference type="Pfam" id="PF07687">
    <property type="entry name" value="M20_dimer"/>
    <property type="match status" value="1"/>
</dbReference>
<evidence type="ECO:0000256" key="3">
    <source>
        <dbReference type="ARBA" id="ARBA00011738"/>
    </source>
</evidence>
<feature type="domain" description="Peptidase M20 dimerisation" evidence="9">
    <location>
        <begin position="218"/>
        <end position="319"/>
    </location>
</feature>
<feature type="binding site" evidence="7">
    <location>
        <position position="89"/>
    </location>
    <ligand>
        <name>Zn(2+)</name>
        <dbReference type="ChEBI" id="CHEBI:29105"/>
        <label>1</label>
    </ligand>
</feature>
<dbReference type="InterPro" id="IPR002933">
    <property type="entry name" value="Peptidase_M20"/>
</dbReference>
<comment type="cofactor">
    <cofactor evidence="7">
        <name>Zn(2+)</name>
        <dbReference type="ChEBI" id="CHEBI:29105"/>
    </cofactor>
    <text evidence="7">Binds 2 Zn(2+) ions per subunit.</text>
</comment>
<name>A0A8H9C8K2_9HYPH</name>
<dbReference type="PANTHER" id="PTHR32494">
    <property type="entry name" value="ALLANTOATE DEIMINASE-RELATED"/>
    <property type="match status" value="1"/>
</dbReference>
<dbReference type="Gene3D" id="3.40.630.10">
    <property type="entry name" value="Zn peptidases"/>
    <property type="match status" value="1"/>
</dbReference>
<feature type="binding site" evidence="7">
    <location>
        <position position="390"/>
    </location>
    <ligand>
        <name>Zn(2+)</name>
        <dbReference type="ChEBI" id="CHEBI:29105"/>
        <label>2</label>
    </ligand>
</feature>
<evidence type="ECO:0000256" key="8">
    <source>
        <dbReference type="PIRSR" id="PIRSR001235-2"/>
    </source>
</evidence>
<feature type="binding site" evidence="7">
    <location>
        <position position="100"/>
    </location>
    <ligand>
        <name>Zn(2+)</name>
        <dbReference type="ChEBI" id="CHEBI:29105"/>
        <label>1</label>
    </ligand>
</feature>
<comment type="subunit">
    <text evidence="3">Homodimer.</text>
</comment>
<keyword evidence="5 10" id="KW-0378">Hydrolase</keyword>
<gene>
    <name evidence="10" type="ORF">mvi_39210</name>
</gene>
<evidence type="ECO:0000313" key="10">
    <source>
        <dbReference type="EMBL" id="BCM85460.1"/>
    </source>
</evidence>
<evidence type="ECO:0000256" key="7">
    <source>
        <dbReference type="PIRSR" id="PIRSR001235-1"/>
    </source>
</evidence>
<dbReference type="PIRSF" id="PIRSF001235">
    <property type="entry name" value="Amidase_carbamoylase"/>
    <property type="match status" value="1"/>
</dbReference>
<feature type="binding site" evidence="7">
    <location>
        <position position="135"/>
    </location>
    <ligand>
        <name>Zn(2+)</name>
        <dbReference type="ChEBI" id="CHEBI:29105"/>
        <label>2</label>
    </ligand>
</feature>
<dbReference type="InterPro" id="IPR011650">
    <property type="entry name" value="Peptidase_M20_dimer"/>
</dbReference>
<feature type="binding site" evidence="8">
    <location>
        <position position="296"/>
    </location>
    <ligand>
        <name>allantoate</name>
        <dbReference type="ChEBI" id="CHEBI:17536"/>
    </ligand>
</feature>
<keyword evidence="4 7" id="KW-0479">Metal-binding</keyword>
<accession>A0A8H9C8K2</accession>
<comment type="similarity">
    <text evidence="2">Belongs to the peptidase M20 family.</text>
</comment>
<dbReference type="GO" id="GO:0046872">
    <property type="term" value="F:metal ion binding"/>
    <property type="evidence" value="ECO:0007669"/>
    <property type="project" value="UniProtKB-KW"/>
</dbReference>